<feature type="coiled-coil region" evidence="1">
    <location>
        <begin position="359"/>
        <end position="386"/>
    </location>
</feature>
<reference evidence="3" key="1">
    <citation type="submission" date="2016-07" db="EMBL/GenBank/DDBJ databases">
        <title>Nontailed viruses are major unrecognized killers of bacteria in the ocean.</title>
        <authorList>
            <person name="Kauffman K."/>
            <person name="Hussain F."/>
            <person name="Yang J."/>
            <person name="Arevalo P."/>
            <person name="Brown J."/>
            <person name="Cutler M."/>
            <person name="Kelly L."/>
            <person name="Polz M.F."/>
        </authorList>
    </citation>
    <scope>NUCLEOTIDE SEQUENCE [LARGE SCALE GENOMIC DNA]</scope>
    <source>
        <strain evidence="3">10N.261.51.B8</strain>
    </source>
</reference>
<dbReference type="RefSeq" id="WP_102578429.1">
    <property type="nucleotide sequence ID" value="NZ_MCYL01000002.1"/>
</dbReference>
<feature type="coiled-coil region" evidence="1">
    <location>
        <begin position="202"/>
        <end position="236"/>
    </location>
</feature>
<accession>A0A2N7IMS7</accession>
<evidence type="ECO:0000313" key="2">
    <source>
        <dbReference type="EMBL" id="PML59503.1"/>
    </source>
</evidence>
<evidence type="ECO:0000256" key="1">
    <source>
        <dbReference type="SAM" id="Coils"/>
    </source>
</evidence>
<dbReference type="Pfam" id="PF12532">
    <property type="entry name" value="DUF3732"/>
    <property type="match status" value="1"/>
</dbReference>
<dbReference type="AlphaFoldDB" id="A0A2N7IMS7"/>
<dbReference type="InterPro" id="IPR027417">
    <property type="entry name" value="P-loop_NTPase"/>
</dbReference>
<dbReference type="InterPro" id="IPR022205">
    <property type="entry name" value="DUF3732"/>
</dbReference>
<keyword evidence="1" id="KW-0175">Coiled coil</keyword>
<comment type="caution">
    <text evidence="2">The sequence shown here is derived from an EMBL/GenBank/DDBJ whole genome shotgun (WGS) entry which is preliminary data.</text>
</comment>
<gene>
    <name evidence="2" type="ORF">BCT74_02885</name>
</gene>
<proteinExistence type="predicted"/>
<evidence type="ECO:0008006" key="4">
    <source>
        <dbReference type="Google" id="ProtNLM"/>
    </source>
</evidence>
<name>A0A2N7IMS7_9VIBR</name>
<protein>
    <recommendedName>
        <fullName evidence="4">DUF3732 domain-containing protein</fullName>
    </recommendedName>
</protein>
<sequence>MTIQIKNILIWQKNGNLRNLALSTNSVNVITGESGKGKSSILHIIDYCLLSSKADGISKHNIDDKSSWYGLKLQTSDGDITIARPAYHAGEMKEVYFSDQGQIPELPYNNMKVDTLKKVLDKSFGLDGELKVPYGGRTVKAGSKVSFRNFLSYCYQDQNALVAPDYLYNRPGDLKTIERIERTFRMALGVVDSEGAIITERLEKLKRSRSSLEQRSEVMQKKQLHFQEDVEQLEEEAISLGLLEKPNEDIKGTLSSLKSIAESNIEQFSEAGIKLKDLESKQLELNRKLQQFKRFNEDFSKYQSLLKESGDSILPIEYILNRYSETLPGTHTSDLLLALEEQLSGVRHSWETRKKSPLYVDVNAKAKVLKKELDELKVKVSKLKATSKVLSSPKEIYRYQGKLSVKVELFSERSIPIDYKEKLSEIDKKIEDLSGYVQDIESKREFVMGKLNRYINLHLSRLKLKGYENSQAVFLEKERAINLVLNEGEAVEKMIDIGSASNYLYLHLSYFMALHKVARENSVPWLAHFLVFDQVSTPYTLENSDDIASLDLALKEIDMYVEAMKDKGGIQVILMEHIPEAHWLNLELSNFKLIDRELVDDYGLIN</sequence>
<dbReference type="Proteomes" id="UP000235746">
    <property type="component" value="Unassembled WGS sequence"/>
</dbReference>
<evidence type="ECO:0000313" key="3">
    <source>
        <dbReference type="Proteomes" id="UP000235746"/>
    </source>
</evidence>
<dbReference type="EMBL" id="MCYL01000002">
    <property type="protein sequence ID" value="PML59503.1"/>
    <property type="molecule type" value="Genomic_DNA"/>
</dbReference>
<organism evidence="2 3">
    <name type="scientific">Vibrio lentus</name>
    <dbReference type="NCBI Taxonomy" id="136468"/>
    <lineage>
        <taxon>Bacteria</taxon>
        <taxon>Pseudomonadati</taxon>
        <taxon>Pseudomonadota</taxon>
        <taxon>Gammaproteobacteria</taxon>
        <taxon>Vibrionales</taxon>
        <taxon>Vibrionaceae</taxon>
        <taxon>Vibrio</taxon>
    </lineage>
</organism>
<dbReference type="SUPFAM" id="SSF52540">
    <property type="entry name" value="P-loop containing nucleoside triphosphate hydrolases"/>
    <property type="match status" value="1"/>
</dbReference>
<dbReference type="Gene3D" id="3.40.50.300">
    <property type="entry name" value="P-loop containing nucleotide triphosphate hydrolases"/>
    <property type="match status" value="1"/>
</dbReference>